<protein>
    <recommendedName>
        <fullName evidence="2">Indoleacetamide hydrolase</fullName>
    </recommendedName>
</protein>
<dbReference type="PANTHER" id="PTHR11895">
    <property type="entry name" value="TRANSAMIDASE"/>
    <property type="match status" value="1"/>
</dbReference>
<dbReference type="AlphaFoldDB" id="A0A8B2NL63"/>
<evidence type="ECO:0000313" key="5">
    <source>
        <dbReference type="Proteomes" id="UP000249590"/>
    </source>
</evidence>
<comment type="function">
    <text evidence="1">Hydrolyzes indole-3-acetamide (IAM) into indole-3-acetic acid (IAA).</text>
</comment>
<dbReference type="NCBIfam" id="NF005460">
    <property type="entry name" value="PRK07056.1"/>
    <property type="match status" value="1"/>
</dbReference>
<dbReference type="OrthoDB" id="9777859at2"/>
<feature type="domain" description="Amidase" evidence="3">
    <location>
        <begin position="31"/>
        <end position="442"/>
    </location>
</feature>
<dbReference type="NCBIfam" id="NF004766">
    <property type="entry name" value="PRK06102.1"/>
    <property type="match status" value="1"/>
</dbReference>
<proteinExistence type="predicted"/>
<evidence type="ECO:0000259" key="3">
    <source>
        <dbReference type="Pfam" id="PF01425"/>
    </source>
</evidence>
<dbReference type="RefSeq" id="WP_111348953.1">
    <property type="nucleotide sequence ID" value="NZ_JAIWKD010000007.1"/>
</dbReference>
<dbReference type="InterPro" id="IPR020556">
    <property type="entry name" value="Amidase_CS"/>
</dbReference>
<dbReference type="Proteomes" id="UP000249590">
    <property type="component" value="Unassembled WGS sequence"/>
</dbReference>
<keyword evidence="5" id="KW-1185">Reference proteome</keyword>
<dbReference type="Gene3D" id="3.90.1300.10">
    <property type="entry name" value="Amidase signature (AS) domain"/>
    <property type="match status" value="1"/>
</dbReference>
<evidence type="ECO:0000256" key="2">
    <source>
        <dbReference type="ARBA" id="ARBA00021874"/>
    </source>
</evidence>
<dbReference type="PANTHER" id="PTHR11895:SF176">
    <property type="entry name" value="AMIDASE AMID-RELATED"/>
    <property type="match status" value="1"/>
</dbReference>
<sequence length="455" mass="47945">MTDLAPERAADLAAVPLARAYLTGDADPVAVTEVLLERIADDDNAVFISTAAERALREARSAKARYDAGRPASSLDGVPVAWKDLFDMAGEVTTAGSNLLRNATPAEEDSPVVAFLASAGMVALGKTNLTEFAFSGLGLNPHYGTPANPHDKDTPRIPGGSSSGSAVAVASGLATTAIGSDTGGSVRIPAAVNGLVGYKSSEGRITKEKVVPLSVTLDTVGPIARTVEDCVHLDAALRGVAPTIRRGNVAGMRLIVCETLWLDDCEEVVTDAFEKAIKRLEQAGVTVETRNIPQVAEAARIGAEHGTITAAEAYAYHRESVEGADVEEMDGRVVSRILRGKTMTAQDLLANQTARVTLSRQLGQEMEDAFIVGPTVPHVAPEIAPLDADWEVFNRVNLKTLRNTMTGNFLNMPGVAMPMASTSSLPVSFLLNAKSNDDDRLLSAALAIEHIVRGE</sequence>
<dbReference type="GO" id="GO:0003824">
    <property type="term" value="F:catalytic activity"/>
    <property type="evidence" value="ECO:0007669"/>
    <property type="project" value="InterPro"/>
</dbReference>
<dbReference type="Pfam" id="PF01425">
    <property type="entry name" value="Amidase"/>
    <property type="match status" value="1"/>
</dbReference>
<organism evidence="4 5">
    <name type="scientific">Acuticoccus sediminis</name>
    <dbReference type="NCBI Taxonomy" id="2184697"/>
    <lineage>
        <taxon>Bacteria</taxon>
        <taxon>Pseudomonadati</taxon>
        <taxon>Pseudomonadota</taxon>
        <taxon>Alphaproteobacteria</taxon>
        <taxon>Hyphomicrobiales</taxon>
        <taxon>Amorphaceae</taxon>
        <taxon>Acuticoccus</taxon>
    </lineage>
</organism>
<evidence type="ECO:0000313" key="4">
    <source>
        <dbReference type="EMBL" id="RAI00246.1"/>
    </source>
</evidence>
<dbReference type="EMBL" id="QHHQ01000004">
    <property type="protein sequence ID" value="RAI00246.1"/>
    <property type="molecule type" value="Genomic_DNA"/>
</dbReference>
<comment type="caution">
    <text evidence="4">The sequence shown here is derived from an EMBL/GenBank/DDBJ whole genome shotgun (WGS) entry which is preliminary data.</text>
</comment>
<gene>
    <name evidence="4" type="ORF">DLJ53_21325</name>
</gene>
<dbReference type="InterPro" id="IPR023631">
    <property type="entry name" value="Amidase_dom"/>
</dbReference>
<reference evidence="4 5" key="1">
    <citation type="submission" date="2018-05" db="EMBL/GenBank/DDBJ databases">
        <title>Acuticoccus sediminis sp. nov., isolated from deep-sea sediment of Indian Ocean.</title>
        <authorList>
            <person name="Liu X."/>
            <person name="Lai Q."/>
            <person name="Du Y."/>
            <person name="Sun F."/>
            <person name="Zhang X."/>
            <person name="Wang S."/>
            <person name="Shao Z."/>
        </authorList>
    </citation>
    <scope>NUCLEOTIDE SEQUENCE [LARGE SCALE GENOMIC DNA]</scope>
    <source>
        <strain evidence="4 5">PTG4-2</strain>
    </source>
</reference>
<dbReference type="InterPro" id="IPR036928">
    <property type="entry name" value="AS_sf"/>
</dbReference>
<dbReference type="InterPro" id="IPR000120">
    <property type="entry name" value="Amidase"/>
</dbReference>
<name>A0A8B2NL63_9HYPH</name>
<dbReference type="SUPFAM" id="SSF75304">
    <property type="entry name" value="Amidase signature (AS) enzymes"/>
    <property type="match status" value="1"/>
</dbReference>
<evidence type="ECO:0000256" key="1">
    <source>
        <dbReference type="ARBA" id="ARBA00003871"/>
    </source>
</evidence>
<accession>A0A8B2NL63</accession>
<dbReference type="PROSITE" id="PS00571">
    <property type="entry name" value="AMIDASES"/>
    <property type="match status" value="1"/>
</dbReference>